<name>A0A3N0Y009_ANAGA</name>
<dbReference type="EMBL" id="RJVU01057277">
    <property type="protein sequence ID" value="ROK31122.1"/>
    <property type="molecule type" value="Genomic_DNA"/>
</dbReference>
<organism evidence="1 2">
    <name type="scientific">Anabarilius grahami</name>
    <name type="common">Kanglang fish</name>
    <name type="synonym">Barilius grahami</name>
    <dbReference type="NCBI Taxonomy" id="495550"/>
    <lineage>
        <taxon>Eukaryota</taxon>
        <taxon>Metazoa</taxon>
        <taxon>Chordata</taxon>
        <taxon>Craniata</taxon>
        <taxon>Vertebrata</taxon>
        <taxon>Euteleostomi</taxon>
        <taxon>Actinopterygii</taxon>
        <taxon>Neopterygii</taxon>
        <taxon>Teleostei</taxon>
        <taxon>Ostariophysi</taxon>
        <taxon>Cypriniformes</taxon>
        <taxon>Xenocyprididae</taxon>
        <taxon>Xenocypridinae</taxon>
        <taxon>Xenocypridinae incertae sedis</taxon>
        <taxon>Anabarilius</taxon>
    </lineage>
</organism>
<sequence>MFHSLSKDAEELRWLLIRVSCRASVASLQVVRLCSLSMFGSSSSGLHPAVPLPFKTPASFHLRSSACRVRQLFVTTTIYRRVWRVRQECRGGRRISRVDVSVLVKGLWLPVGKCQTG</sequence>
<evidence type="ECO:0000313" key="2">
    <source>
        <dbReference type="Proteomes" id="UP000281406"/>
    </source>
</evidence>
<accession>A0A3N0Y009</accession>
<gene>
    <name evidence="1" type="ORF">DPX16_4073</name>
</gene>
<keyword evidence="2" id="KW-1185">Reference proteome</keyword>
<protein>
    <submittedName>
        <fullName evidence="1">Uncharacterized protein</fullName>
    </submittedName>
</protein>
<dbReference type="Proteomes" id="UP000281406">
    <property type="component" value="Unassembled WGS sequence"/>
</dbReference>
<evidence type="ECO:0000313" key="1">
    <source>
        <dbReference type="EMBL" id="ROK31122.1"/>
    </source>
</evidence>
<proteinExistence type="predicted"/>
<dbReference type="AlphaFoldDB" id="A0A3N0Y009"/>
<reference evidence="1 2" key="1">
    <citation type="submission" date="2018-10" db="EMBL/GenBank/DDBJ databases">
        <title>Genome assembly for a Yunnan-Guizhou Plateau 3E fish, Anabarilius grahami (Regan), and its evolutionary and genetic applications.</title>
        <authorList>
            <person name="Jiang W."/>
        </authorList>
    </citation>
    <scope>NUCLEOTIDE SEQUENCE [LARGE SCALE GENOMIC DNA]</scope>
    <source>
        <strain evidence="1">AG-KIZ</strain>
        <tissue evidence="1">Muscle</tissue>
    </source>
</reference>
<comment type="caution">
    <text evidence="1">The sequence shown here is derived from an EMBL/GenBank/DDBJ whole genome shotgun (WGS) entry which is preliminary data.</text>
</comment>